<sequence>QGSSSLIILKIKQNSTVTSDRRHVSVVFVSALRSIVLDYLLLPLLVDDAECVFVSVSLIRTDSLISFVTW</sequence>
<evidence type="ECO:0000313" key="1">
    <source>
        <dbReference type="EMBL" id="MCI07025.1"/>
    </source>
</evidence>
<evidence type="ECO:0000313" key="2">
    <source>
        <dbReference type="Proteomes" id="UP000265520"/>
    </source>
</evidence>
<protein>
    <submittedName>
        <fullName evidence="1">Uncharacterized protein</fullName>
    </submittedName>
</protein>
<keyword evidence="2" id="KW-1185">Reference proteome</keyword>
<organism evidence="1 2">
    <name type="scientific">Trifolium medium</name>
    <dbReference type="NCBI Taxonomy" id="97028"/>
    <lineage>
        <taxon>Eukaryota</taxon>
        <taxon>Viridiplantae</taxon>
        <taxon>Streptophyta</taxon>
        <taxon>Embryophyta</taxon>
        <taxon>Tracheophyta</taxon>
        <taxon>Spermatophyta</taxon>
        <taxon>Magnoliopsida</taxon>
        <taxon>eudicotyledons</taxon>
        <taxon>Gunneridae</taxon>
        <taxon>Pentapetalae</taxon>
        <taxon>rosids</taxon>
        <taxon>fabids</taxon>
        <taxon>Fabales</taxon>
        <taxon>Fabaceae</taxon>
        <taxon>Papilionoideae</taxon>
        <taxon>50 kb inversion clade</taxon>
        <taxon>NPAAA clade</taxon>
        <taxon>Hologalegina</taxon>
        <taxon>IRL clade</taxon>
        <taxon>Trifolieae</taxon>
        <taxon>Trifolium</taxon>
    </lineage>
</organism>
<name>A0A392P7Y4_9FABA</name>
<dbReference type="Proteomes" id="UP000265520">
    <property type="component" value="Unassembled WGS sequence"/>
</dbReference>
<dbReference type="AlphaFoldDB" id="A0A392P7Y4"/>
<feature type="non-terminal residue" evidence="1">
    <location>
        <position position="1"/>
    </location>
</feature>
<proteinExistence type="predicted"/>
<dbReference type="EMBL" id="LXQA010063888">
    <property type="protein sequence ID" value="MCI07025.1"/>
    <property type="molecule type" value="Genomic_DNA"/>
</dbReference>
<accession>A0A392P7Y4</accession>
<comment type="caution">
    <text evidence="1">The sequence shown here is derived from an EMBL/GenBank/DDBJ whole genome shotgun (WGS) entry which is preliminary data.</text>
</comment>
<reference evidence="1 2" key="1">
    <citation type="journal article" date="2018" name="Front. Plant Sci.">
        <title>Red Clover (Trifolium pratense) and Zigzag Clover (T. medium) - A Picture of Genomic Similarities and Differences.</title>
        <authorList>
            <person name="Dluhosova J."/>
            <person name="Istvanek J."/>
            <person name="Nedelnik J."/>
            <person name="Repkova J."/>
        </authorList>
    </citation>
    <scope>NUCLEOTIDE SEQUENCE [LARGE SCALE GENOMIC DNA]</scope>
    <source>
        <strain evidence="2">cv. 10/8</strain>
        <tissue evidence="1">Leaf</tissue>
    </source>
</reference>